<evidence type="ECO:0008006" key="3">
    <source>
        <dbReference type="Google" id="ProtNLM"/>
    </source>
</evidence>
<evidence type="ECO:0000313" key="1">
    <source>
        <dbReference type="EMBL" id="OLF12276.1"/>
    </source>
</evidence>
<evidence type="ECO:0000313" key="2">
    <source>
        <dbReference type="Proteomes" id="UP000185696"/>
    </source>
</evidence>
<proteinExistence type="predicted"/>
<keyword evidence="2" id="KW-1185">Reference proteome</keyword>
<comment type="caution">
    <text evidence="1">The sequence shown here is derived from an EMBL/GenBank/DDBJ whole genome shotgun (WGS) entry which is preliminary data.</text>
</comment>
<dbReference type="AlphaFoldDB" id="A0A7Z0WSS2"/>
<organism evidence="1 2">
    <name type="scientific">Actinophytocola xinjiangensis</name>
    <dbReference type="NCBI Taxonomy" id="485602"/>
    <lineage>
        <taxon>Bacteria</taxon>
        <taxon>Bacillati</taxon>
        <taxon>Actinomycetota</taxon>
        <taxon>Actinomycetes</taxon>
        <taxon>Pseudonocardiales</taxon>
        <taxon>Pseudonocardiaceae</taxon>
    </lineage>
</organism>
<gene>
    <name evidence="1" type="ORF">BLA60_09850</name>
</gene>
<accession>A0A7Z0WSS2</accession>
<reference evidence="1 2" key="1">
    <citation type="submission" date="2016-12" db="EMBL/GenBank/DDBJ databases">
        <title>The draft genome sequence of Actinophytocola xinjiangensis.</title>
        <authorList>
            <person name="Wang W."/>
            <person name="Yuan L."/>
        </authorList>
    </citation>
    <scope>NUCLEOTIDE SEQUENCE [LARGE SCALE GENOMIC DNA]</scope>
    <source>
        <strain evidence="1 2">CGMCC 4.4663</strain>
    </source>
</reference>
<name>A0A7Z0WSS2_9PSEU</name>
<dbReference type="PROSITE" id="PS51257">
    <property type="entry name" value="PROKAR_LIPOPROTEIN"/>
    <property type="match status" value="1"/>
</dbReference>
<dbReference type="Proteomes" id="UP000185696">
    <property type="component" value="Unassembled WGS sequence"/>
</dbReference>
<dbReference type="EMBL" id="MSIF01000003">
    <property type="protein sequence ID" value="OLF12276.1"/>
    <property type="molecule type" value="Genomic_DNA"/>
</dbReference>
<protein>
    <recommendedName>
        <fullName evidence="3">Lipoprotein</fullName>
    </recommendedName>
</protein>
<sequence length="134" mass="14155">MATGKRMALTLLGVMIVAGCGTGCGTGEQDAKASAAAAANEFLLALEHPDEACRLLAPEALAVVEQDGRRCADALPELRLSYGEAREITVWSVRALVRTNSDTLFLIERETGWQITAAGCVPAEDVTYQCVLAS</sequence>